<name>X1VRL2_9ZZZZ</name>
<proteinExistence type="predicted"/>
<sequence length="37" mass="4279">SKLGGKINDKTTLHLFTQTVRAVYGSWRSHMYDLWAP</sequence>
<reference evidence="1" key="1">
    <citation type="journal article" date="2014" name="Front. Microbiol.">
        <title>High frequency of phylogenetically diverse reductive dehalogenase-homologous genes in deep subseafloor sedimentary metagenomes.</title>
        <authorList>
            <person name="Kawai M."/>
            <person name="Futagami T."/>
            <person name="Toyoda A."/>
            <person name="Takaki Y."/>
            <person name="Nishi S."/>
            <person name="Hori S."/>
            <person name="Arai W."/>
            <person name="Tsubouchi T."/>
            <person name="Morono Y."/>
            <person name="Uchiyama I."/>
            <person name="Ito T."/>
            <person name="Fujiyama A."/>
            <person name="Inagaki F."/>
            <person name="Takami H."/>
        </authorList>
    </citation>
    <scope>NUCLEOTIDE SEQUENCE</scope>
    <source>
        <strain evidence="1">Expedition CK06-06</strain>
    </source>
</reference>
<feature type="non-terminal residue" evidence="1">
    <location>
        <position position="1"/>
    </location>
</feature>
<dbReference type="AlphaFoldDB" id="X1VRL2"/>
<dbReference type="EMBL" id="BARW01042014">
    <property type="protein sequence ID" value="GAJ19621.1"/>
    <property type="molecule type" value="Genomic_DNA"/>
</dbReference>
<organism evidence="1">
    <name type="scientific">marine sediment metagenome</name>
    <dbReference type="NCBI Taxonomy" id="412755"/>
    <lineage>
        <taxon>unclassified sequences</taxon>
        <taxon>metagenomes</taxon>
        <taxon>ecological metagenomes</taxon>
    </lineage>
</organism>
<accession>X1VRL2</accession>
<protein>
    <submittedName>
        <fullName evidence="1">Uncharacterized protein</fullName>
    </submittedName>
</protein>
<gene>
    <name evidence="1" type="ORF">S12H4_62547</name>
</gene>
<evidence type="ECO:0000313" key="1">
    <source>
        <dbReference type="EMBL" id="GAJ19621.1"/>
    </source>
</evidence>
<comment type="caution">
    <text evidence="1">The sequence shown here is derived from an EMBL/GenBank/DDBJ whole genome shotgun (WGS) entry which is preliminary data.</text>
</comment>